<sequence>MKFIYNQKFNREEYALTRQTFLKVFSAVGELQCYKRGTTIQIAFGEEIMLITGGRAKVMAYSENGHSRLLYILSSGDLFGEIDSYVEHSPDIDVISLTDIQAVMIPTQLFKATLLARQGLYDHLILSIIRKYQIIRSQLSDTAFRDSHGKIAALLLRICSQEGIYRNGYCEFHYLKHHEIASLAGCSRVTVTRILHDFISQGILGIEKDKMILYSEALLRQQLVQGTRN</sequence>
<dbReference type="Pfam" id="PF00027">
    <property type="entry name" value="cNMP_binding"/>
    <property type="match status" value="1"/>
</dbReference>
<keyword evidence="1" id="KW-0805">Transcription regulation</keyword>
<dbReference type="InterPro" id="IPR014710">
    <property type="entry name" value="RmlC-like_jellyroll"/>
</dbReference>
<dbReference type="SUPFAM" id="SSF46785">
    <property type="entry name" value="Winged helix' DNA-binding domain"/>
    <property type="match status" value="1"/>
</dbReference>
<evidence type="ECO:0000256" key="2">
    <source>
        <dbReference type="ARBA" id="ARBA00023125"/>
    </source>
</evidence>
<gene>
    <name evidence="6" type="ORF">ISU02_13950</name>
</gene>
<dbReference type="Gene3D" id="2.60.120.10">
    <property type="entry name" value="Jelly Rolls"/>
    <property type="match status" value="1"/>
</dbReference>
<reference evidence="6 7" key="1">
    <citation type="submission" date="2020-11" db="EMBL/GenBank/DDBJ databases">
        <title>Fusibacter basophilias sp. nov.</title>
        <authorList>
            <person name="Qiu D."/>
        </authorList>
    </citation>
    <scope>NUCLEOTIDE SEQUENCE [LARGE SCALE GENOMIC DNA]</scope>
    <source>
        <strain evidence="6 7">Q10-2</strain>
    </source>
</reference>
<comment type="caution">
    <text evidence="6">The sequence shown here is derived from an EMBL/GenBank/DDBJ whole genome shotgun (WGS) entry which is preliminary data.</text>
</comment>
<dbReference type="Pfam" id="PF13545">
    <property type="entry name" value="HTH_Crp_2"/>
    <property type="match status" value="1"/>
</dbReference>
<dbReference type="SUPFAM" id="SSF51206">
    <property type="entry name" value="cAMP-binding domain-like"/>
    <property type="match status" value="1"/>
</dbReference>
<dbReference type="InterPro" id="IPR036388">
    <property type="entry name" value="WH-like_DNA-bd_sf"/>
</dbReference>
<evidence type="ECO:0000259" key="5">
    <source>
        <dbReference type="PROSITE" id="PS51063"/>
    </source>
</evidence>
<feature type="domain" description="HTH crp-type" evidence="5">
    <location>
        <begin position="145"/>
        <end position="217"/>
    </location>
</feature>
<dbReference type="RefSeq" id="WP_194702458.1">
    <property type="nucleotide sequence ID" value="NZ_JADKNH010000008.1"/>
</dbReference>
<dbReference type="InterPro" id="IPR036390">
    <property type="entry name" value="WH_DNA-bd_sf"/>
</dbReference>
<accession>A0ABR9ZV43</accession>
<dbReference type="PROSITE" id="PS50042">
    <property type="entry name" value="CNMP_BINDING_3"/>
    <property type="match status" value="1"/>
</dbReference>
<dbReference type="InterPro" id="IPR012318">
    <property type="entry name" value="HTH_CRP"/>
</dbReference>
<dbReference type="SMART" id="SM00419">
    <property type="entry name" value="HTH_CRP"/>
    <property type="match status" value="1"/>
</dbReference>
<evidence type="ECO:0000313" key="6">
    <source>
        <dbReference type="EMBL" id="MBF4694221.1"/>
    </source>
</evidence>
<keyword evidence="3" id="KW-0804">Transcription</keyword>
<evidence type="ECO:0000313" key="7">
    <source>
        <dbReference type="Proteomes" id="UP000614200"/>
    </source>
</evidence>
<feature type="domain" description="Cyclic nucleotide-binding" evidence="4">
    <location>
        <begin position="45"/>
        <end position="131"/>
    </location>
</feature>
<keyword evidence="7" id="KW-1185">Reference proteome</keyword>
<dbReference type="CDD" id="cd00038">
    <property type="entry name" value="CAP_ED"/>
    <property type="match status" value="1"/>
</dbReference>
<dbReference type="EMBL" id="JADKNH010000008">
    <property type="protein sequence ID" value="MBF4694221.1"/>
    <property type="molecule type" value="Genomic_DNA"/>
</dbReference>
<name>A0ABR9ZV43_9FIRM</name>
<keyword evidence="2" id="KW-0238">DNA-binding</keyword>
<dbReference type="Proteomes" id="UP000614200">
    <property type="component" value="Unassembled WGS sequence"/>
</dbReference>
<proteinExistence type="predicted"/>
<evidence type="ECO:0000256" key="3">
    <source>
        <dbReference type="ARBA" id="ARBA00023163"/>
    </source>
</evidence>
<dbReference type="PROSITE" id="PS51063">
    <property type="entry name" value="HTH_CRP_2"/>
    <property type="match status" value="1"/>
</dbReference>
<dbReference type="InterPro" id="IPR018490">
    <property type="entry name" value="cNMP-bd_dom_sf"/>
</dbReference>
<protein>
    <submittedName>
        <fullName evidence="6">Crp/Fnr family transcriptional regulator</fullName>
    </submittedName>
</protein>
<evidence type="ECO:0000259" key="4">
    <source>
        <dbReference type="PROSITE" id="PS50042"/>
    </source>
</evidence>
<evidence type="ECO:0000256" key="1">
    <source>
        <dbReference type="ARBA" id="ARBA00023015"/>
    </source>
</evidence>
<dbReference type="Gene3D" id="1.10.10.10">
    <property type="entry name" value="Winged helix-like DNA-binding domain superfamily/Winged helix DNA-binding domain"/>
    <property type="match status" value="1"/>
</dbReference>
<dbReference type="InterPro" id="IPR000595">
    <property type="entry name" value="cNMP-bd_dom"/>
</dbReference>
<organism evidence="6 7">
    <name type="scientific">Fusibacter ferrireducens</name>
    <dbReference type="NCBI Taxonomy" id="2785058"/>
    <lineage>
        <taxon>Bacteria</taxon>
        <taxon>Bacillati</taxon>
        <taxon>Bacillota</taxon>
        <taxon>Clostridia</taxon>
        <taxon>Eubacteriales</taxon>
        <taxon>Eubacteriales Family XII. Incertae Sedis</taxon>
        <taxon>Fusibacter</taxon>
    </lineage>
</organism>